<protein>
    <submittedName>
        <fullName evidence="1">Uncharacterized protein</fullName>
    </submittedName>
</protein>
<reference evidence="1 2" key="1">
    <citation type="journal article" date="2021" name="BMC Genomics">
        <title>Datura genome reveals duplications of psychoactive alkaloid biosynthetic genes and high mutation rate following tissue culture.</title>
        <authorList>
            <person name="Rajewski A."/>
            <person name="Carter-House D."/>
            <person name="Stajich J."/>
            <person name="Litt A."/>
        </authorList>
    </citation>
    <scope>NUCLEOTIDE SEQUENCE [LARGE SCALE GENOMIC DNA]</scope>
    <source>
        <strain evidence="1">AR-01</strain>
    </source>
</reference>
<dbReference type="Proteomes" id="UP000823775">
    <property type="component" value="Unassembled WGS sequence"/>
</dbReference>
<comment type="caution">
    <text evidence="1">The sequence shown here is derived from an EMBL/GenBank/DDBJ whole genome shotgun (WGS) entry which is preliminary data.</text>
</comment>
<sequence length="165" mass="19164">MAPPLLRRYEVRWVTEKEDIILTLGLGFVFDAPGDCSLNMSKGRKRLKLRIGVLLTRFLYGHYIEEEEVDYRPSYDPRGINVTKTKEPEGINSSILFVNERNARTDNMLSHLYGMQMLQLRMHGVTEEKLQQHNIDYPLSEHSRALCRFGPGYEEPLDDDMATED</sequence>
<dbReference type="EMBL" id="JACEIK010010912">
    <property type="protein sequence ID" value="MCE3215355.1"/>
    <property type="molecule type" value="Genomic_DNA"/>
</dbReference>
<name>A0ABS8WTP3_DATST</name>
<gene>
    <name evidence="1" type="ORF">HAX54_002077</name>
</gene>
<keyword evidence="2" id="KW-1185">Reference proteome</keyword>
<evidence type="ECO:0000313" key="2">
    <source>
        <dbReference type="Proteomes" id="UP000823775"/>
    </source>
</evidence>
<evidence type="ECO:0000313" key="1">
    <source>
        <dbReference type="EMBL" id="MCE3215355.1"/>
    </source>
</evidence>
<accession>A0ABS8WTP3</accession>
<organism evidence="1 2">
    <name type="scientific">Datura stramonium</name>
    <name type="common">Jimsonweed</name>
    <name type="synonym">Common thornapple</name>
    <dbReference type="NCBI Taxonomy" id="4076"/>
    <lineage>
        <taxon>Eukaryota</taxon>
        <taxon>Viridiplantae</taxon>
        <taxon>Streptophyta</taxon>
        <taxon>Embryophyta</taxon>
        <taxon>Tracheophyta</taxon>
        <taxon>Spermatophyta</taxon>
        <taxon>Magnoliopsida</taxon>
        <taxon>eudicotyledons</taxon>
        <taxon>Gunneridae</taxon>
        <taxon>Pentapetalae</taxon>
        <taxon>asterids</taxon>
        <taxon>lamiids</taxon>
        <taxon>Solanales</taxon>
        <taxon>Solanaceae</taxon>
        <taxon>Solanoideae</taxon>
        <taxon>Datureae</taxon>
        <taxon>Datura</taxon>
    </lineage>
</organism>
<proteinExistence type="predicted"/>